<dbReference type="Proteomes" id="UP001163846">
    <property type="component" value="Unassembled WGS sequence"/>
</dbReference>
<evidence type="ECO:0000313" key="3">
    <source>
        <dbReference type="EMBL" id="KAJ3842999.1"/>
    </source>
</evidence>
<feature type="signal peptide" evidence="2">
    <location>
        <begin position="1"/>
        <end position="21"/>
    </location>
</feature>
<feature type="region of interest" description="Disordered" evidence="1">
    <location>
        <begin position="31"/>
        <end position="50"/>
    </location>
</feature>
<protein>
    <submittedName>
        <fullName evidence="3">Uncharacterized protein</fullName>
    </submittedName>
</protein>
<evidence type="ECO:0000256" key="2">
    <source>
        <dbReference type="SAM" id="SignalP"/>
    </source>
</evidence>
<gene>
    <name evidence="3" type="ORF">F5878DRAFT_657122</name>
</gene>
<keyword evidence="4" id="KW-1185">Reference proteome</keyword>
<sequence>MRFRTFGFAYFLLGPIVSLRAAPLVAKTNQVGGPEPGGKEVIGTTPDLSNNPNHFTERINDPDHFMNDNLQSLLAQIDQVADPGDCCPESRSKEVRTTIEISNSPSHLTENLWDETEYSINGDIQHVVASVPGQAIGTPVVLIPREKKPIAIVYGFKEANSEVGKGDTPAVTDSPPDELIFHDRKTRAKKYLEDLHFRHFKVEVRFGDEKSLEESSRAVGPKIMGAPFKIEWGWVEKSERMQDLVVPKGAAESFRLEITVISFTLSVPFIEDESRPAEPVIGGVPNHIEYRVRDHFSQQYPSDYVHVKYKPTARYVSTNPRAAFQIWYTMGSPDRKKMDGSEVLDSNSLRVLKIPEEPLPAGRIRSLSPKQERRLVVFLDNEFLELTRGYKKRSSQTSHLPTLEAYLQAAQRILRLILQIPPVDPSTSLRIQLLLRLTNEVLTCIPGYPPNSDSLPIAMDWLDDLDQSWAAVLQAQVWNPTEGIGEDLIVDAGDVARGIKSTPMSQTERTRLKSLLLGGVATLEEWLEGKPIGVNRQPAVVEEAGLNDIFSNTLEQLGDLGVVEIEPEELCLMDLED</sequence>
<proteinExistence type="predicted"/>
<evidence type="ECO:0000313" key="4">
    <source>
        <dbReference type="Proteomes" id="UP001163846"/>
    </source>
</evidence>
<accession>A0AA38UIV8</accession>
<comment type="caution">
    <text evidence="3">The sequence shown here is derived from an EMBL/GenBank/DDBJ whole genome shotgun (WGS) entry which is preliminary data.</text>
</comment>
<keyword evidence="2" id="KW-0732">Signal</keyword>
<organism evidence="3 4">
    <name type="scientific">Lentinula raphanica</name>
    <dbReference type="NCBI Taxonomy" id="153919"/>
    <lineage>
        <taxon>Eukaryota</taxon>
        <taxon>Fungi</taxon>
        <taxon>Dikarya</taxon>
        <taxon>Basidiomycota</taxon>
        <taxon>Agaricomycotina</taxon>
        <taxon>Agaricomycetes</taxon>
        <taxon>Agaricomycetidae</taxon>
        <taxon>Agaricales</taxon>
        <taxon>Marasmiineae</taxon>
        <taxon>Omphalotaceae</taxon>
        <taxon>Lentinula</taxon>
    </lineage>
</organism>
<evidence type="ECO:0000256" key="1">
    <source>
        <dbReference type="SAM" id="MobiDB-lite"/>
    </source>
</evidence>
<name>A0AA38UIV8_9AGAR</name>
<dbReference type="AlphaFoldDB" id="A0AA38UIV8"/>
<reference evidence="3" key="1">
    <citation type="submission" date="2022-08" db="EMBL/GenBank/DDBJ databases">
        <authorList>
            <consortium name="DOE Joint Genome Institute"/>
            <person name="Min B."/>
            <person name="Riley R."/>
            <person name="Sierra-Patev S."/>
            <person name="Naranjo-Ortiz M."/>
            <person name="Looney B."/>
            <person name="Konkel Z."/>
            <person name="Slot J.C."/>
            <person name="Sakamoto Y."/>
            <person name="Steenwyk J.L."/>
            <person name="Rokas A."/>
            <person name="Carro J."/>
            <person name="Camarero S."/>
            <person name="Ferreira P."/>
            <person name="Molpeceres G."/>
            <person name="Ruiz-Duenas F.J."/>
            <person name="Serrano A."/>
            <person name="Henrissat B."/>
            <person name="Drula E."/>
            <person name="Hughes K.W."/>
            <person name="Mata J.L."/>
            <person name="Ishikawa N.K."/>
            <person name="Vargas-Isla R."/>
            <person name="Ushijima S."/>
            <person name="Smith C.A."/>
            <person name="Ahrendt S."/>
            <person name="Andreopoulos W."/>
            <person name="He G."/>
            <person name="Labutti K."/>
            <person name="Lipzen A."/>
            <person name="Ng V."/>
            <person name="Sandor L."/>
            <person name="Barry K."/>
            <person name="Martinez A.T."/>
            <person name="Xiao Y."/>
            <person name="Gibbons J.G."/>
            <person name="Terashima K."/>
            <person name="Hibbett D.S."/>
            <person name="Grigoriev I.V."/>
        </authorList>
    </citation>
    <scope>NUCLEOTIDE SEQUENCE</scope>
    <source>
        <strain evidence="3">TFB9207</strain>
    </source>
</reference>
<feature type="chain" id="PRO_5041250492" evidence="2">
    <location>
        <begin position="22"/>
        <end position="577"/>
    </location>
</feature>
<dbReference type="EMBL" id="MU805988">
    <property type="protein sequence ID" value="KAJ3842999.1"/>
    <property type="molecule type" value="Genomic_DNA"/>
</dbReference>